<protein>
    <recommendedName>
        <fullName evidence="1">YcaO domain-containing protein</fullName>
    </recommendedName>
</protein>
<dbReference type="PROSITE" id="PS51664">
    <property type="entry name" value="YCAO"/>
    <property type="match status" value="1"/>
</dbReference>
<dbReference type="Proteomes" id="UP000000370">
    <property type="component" value="Chromosome"/>
</dbReference>
<dbReference type="HOGENOM" id="CLU_444034_0_0_9"/>
<evidence type="ECO:0000313" key="3">
    <source>
        <dbReference type="Proteomes" id="UP000000370"/>
    </source>
</evidence>
<dbReference type="PANTHER" id="PTHR37809:SF1">
    <property type="entry name" value="RIBOSOMAL PROTEIN S12 METHYLTHIOTRANSFERASE ACCESSORY FACTOR YCAO"/>
    <property type="match status" value="1"/>
</dbReference>
<gene>
    <name evidence="2" type="ordered locus">Cphy_3580</name>
</gene>
<evidence type="ECO:0000259" key="1">
    <source>
        <dbReference type="PROSITE" id="PS51664"/>
    </source>
</evidence>
<evidence type="ECO:0000313" key="2">
    <source>
        <dbReference type="EMBL" id="ABX43929.1"/>
    </source>
</evidence>
<sequence>MNVTNQQKRHYKECLPSDTVNKLKTILSSLKIDVEECEEKNSLTKSLRLNIKGTMIGSNGKGMTLQYALASAYAEFFERLQNNWFLRNNTVFADQFAFRYFADEKLMSAEEIVANDNAFICKYFNDRSMTNASFEDKVNAFKNTQKIDYLILNETNRYICVPFVNVTAKQITYLPYNTYNFSYGSNGMCAGNTAEEALIQGISEIIERLAQKKIQLEKPLLPDVPEEYIKQFPEVYNILHELRKNTDYNILLKDCSFGGKYPVAALVIIEKNTGKYGIKFGCNPDFGVAIERALTEAGQGNEITKYCNRSTIDLKNNKVDSRFNIYNCYKTGMGQFPYEIFKKCSNPFTKVKDVSNMTNKEILSYLLDLVINDGYQILIRDVSYLGFPSYHIIIPNMSEMLDLSDKDYENLYLKTYFRSIIKDPSKINKKDCNAIISMMDYYSNMHFENLMRDYYGILTDFDIPAEEYASGWLYFTIMCFIYLKQYKNASQRMEYLVKVLESKNFSNITYYKALSLYLTYMDIECSHSNAIDYLKVFFELKICDKIDNIFCNCDEVFIKQYPNLSDANADTTKLIRSDYFEYSKCIHIRKKRHLENNITQENLIDTLLSLNNQELLNA</sequence>
<dbReference type="NCBIfam" id="TIGR00702">
    <property type="entry name" value="YcaO-type kinase domain"/>
    <property type="match status" value="1"/>
</dbReference>
<dbReference type="PANTHER" id="PTHR37809">
    <property type="entry name" value="RIBOSOMAL PROTEIN S12 METHYLTHIOTRANSFERASE ACCESSORY FACTOR YCAO"/>
    <property type="match status" value="1"/>
</dbReference>
<dbReference type="InterPro" id="IPR003776">
    <property type="entry name" value="YcaO-like_dom"/>
</dbReference>
<name>A9KIR6_LACP7</name>
<organism evidence="2 3">
    <name type="scientific">Lachnoclostridium phytofermentans (strain ATCC 700394 / DSM 18823 / ISDg)</name>
    <name type="common">Clostridium phytofermentans</name>
    <dbReference type="NCBI Taxonomy" id="357809"/>
    <lineage>
        <taxon>Bacteria</taxon>
        <taxon>Bacillati</taxon>
        <taxon>Bacillota</taxon>
        <taxon>Clostridia</taxon>
        <taxon>Lachnospirales</taxon>
        <taxon>Lachnospiraceae</taxon>
    </lineage>
</organism>
<dbReference type="Gene3D" id="3.30.1330.230">
    <property type="match status" value="1"/>
</dbReference>
<dbReference type="STRING" id="357809.Cphy_3580"/>
<keyword evidence="3" id="KW-1185">Reference proteome</keyword>
<reference evidence="3" key="1">
    <citation type="submission" date="2007-11" db="EMBL/GenBank/DDBJ databases">
        <title>Complete genome sequence of Clostridium phytofermentans ISDg.</title>
        <authorList>
            <person name="Leschine S.B."/>
            <person name="Warnick T.A."/>
            <person name="Blanchard J.L."/>
            <person name="Schnell D.J."/>
            <person name="Petit E.L."/>
            <person name="LaTouf W.G."/>
            <person name="Copeland A."/>
            <person name="Lucas S."/>
            <person name="Lapidus A."/>
            <person name="Barry K."/>
            <person name="Glavina del Rio T."/>
            <person name="Dalin E."/>
            <person name="Tice H."/>
            <person name="Pitluck S."/>
            <person name="Kiss H."/>
            <person name="Brettin T."/>
            <person name="Bruce D."/>
            <person name="Detter J.C."/>
            <person name="Han C."/>
            <person name="Kuske C."/>
            <person name="Schmutz J."/>
            <person name="Larimer F."/>
            <person name="Land M."/>
            <person name="Hauser L."/>
            <person name="Kyrpides N."/>
            <person name="Kim E.A."/>
            <person name="Richardson P."/>
        </authorList>
    </citation>
    <scope>NUCLEOTIDE SEQUENCE [LARGE SCALE GENOMIC DNA]</scope>
    <source>
        <strain evidence="3">ATCC 700394 / DSM 18823 / ISDg</strain>
    </source>
</reference>
<dbReference type="OrthoDB" id="9761274at2"/>
<dbReference type="eggNOG" id="COG1944">
    <property type="taxonomic scope" value="Bacteria"/>
</dbReference>
<dbReference type="KEGG" id="cpy:Cphy_3580"/>
<proteinExistence type="predicted"/>
<feature type="domain" description="YcaO" evidence="1">
    <location>
        <begin position="60"/>
        <end position="440"/>
    </location>
</feature>
<dbReference type="AlphaFoldDB" id="A9KIR6"/>
<dbReference type="EMBL" id="CP000885">
    <property type="protein sequence ID" value="ABX43929.1"/>
    <property type="molecule type" value="Genomic_DNA"/>
</dbReference>
<dbReference type="Pfam" id="PF02624">
    <property type="entry name" value="YcaO"/>
    <property type="match status" value="1"/>
</dbReference>
<dbReference type="RefSeq" id="WP_012201577.1">
    <property type="nucleotide sequence ID" value="NC_010001.1"/>
</dbReference>
<accession>A9KIR6</accession>